<reference evidence="1 2" key="2">
    <citation type="journal article" date="2016" name="Genome Announc.">
        <title>Draft Genome Sequence of the N2-Fixing Cyanobacterium Nostoc piscinale CENA21, Isolated from the Brazilian Amazon Floodplain.</title>
        <authorList>
            <person name="Leao T."/>
            <person name="Guimaraes P.I."/>
            <person name="de Melo A.G."/>
            <person name="Ramos R.T."/>
            <person name="Leao P.N."/>
            <person name="Silva A."/>
            <person name="Fiore M.F."/>
            <person name="Schneider M.P."/>
        </authorList>
    </citation>
    <scope>NUCLEOTIDE SEQUENCE [LARGE SCALE GENOMIC DNA]</scope>
    <source>
        <strain evidence="1 2">CENA21</strain>
    </source>
</reference>
<protein>
    <submittedName>
        <fullName evidence="1">Uncharacterized protein</fullName>
    </submittedName>
</protein>
<dbReference type="EMBL" id="CP012036">
    <property type="protein sequence ID" value="ALF52227.1"/>
    <property type="molecule type" value="Genomic_DNA"/>
</dbReference>
<dbReference type="PATRIC" id="fig|224013.5.peg.999"/>
<organism evidence="1 2">
    <name type="scientific">Nostoc piscinale CENA21</name>
    <dbReference type="NCBI Taxonomy" id="224013"/>
    <lineage>
        <taxon>Bacteria</taxon>
        <taxon>Bacillati</taxon>
        <taxon>Cyanobacteriota</taxon>
        <taxon>Cyanophyceae</taxon>
        <taxon>Nostocales</taxon>
        <taxon>Nostocaceae</taxon>
        <taxon>Nostoc</taxon>
    </lineage>
</organism>
<name>A0A0M3V4N1_9NOSO</name>
<gene>
    <name evidence="1" type="ORF">ACX27_04160</name>
</gene>
<proteinExistence type="predicted"/>
<sequence>MYWVKVAGRRPTLVSKKQVEKEYFAIQCKAFDEKQKKDIWLYVRHMSKGWVPVSDKPEDACRFETVAYAQWASDRLKGETRVIKAPAQAQGRLYVSSK</sequence>
<dbReference type="Proteomes" id="UP000062645">
    <property type="component" value="Chromosome"/>
</dbReference>
<evidence type="ECO:0000313" key="1">
    <source>
        <dbReference type="EMBL" id="ALF52227.1"/>
    </source>
</evidence>
<evidence type="ECO:0000313" key="2">
    <source>
        <dbReference type="Proteomes" id="UP000062645"/>
    </source>
</evidence>
<reference evidence="2" key="1">
    <citation type="submission" date="2015-07" db="EMBL/GenBank/DDBJ databases">
        <title>Genome Of Nitrogen-Fixing Cyanobacterium Nostoc piscinale CENA21 From Solimoes/Amazon River Floodplain Sediments And Comparative Genomics To Uncover Biosynthetic Natural Products Potential.</title>
        <authorList>
            <person name="Leao T.F."/>
            <person name="Leao P.N."/>
            <person name="Guimaraes P.I."/>
            <person name="de Melo A.G.C."/>
            <person name="Ramos R.T.J."/>
            <person name="Silva A."/>
            <person name="Fiore M.F."/>
            <person name="Schneider M.P.C."/>
        </authorList>
    </citation>
    <scope>NUCLEOTIDE SEQUENCE [LARGE SCALE GENOMIC DNA]</scope>
    <source>
        <strain evidence="2">CENA21</strain>
    </source>
</reference>
<accession>A0A0M3V4N1</accession>
<keyword evidence="2" id="KW-1185">Reference proteome</keyword>
<dbReference type="KEGG" id="npz:ACX27_04160"/>
<dbReference type="AlphaFoldDB" id="A0A0M3V4N1"/>